<keyword evidence="3" id="KW-1185">Reference proteome</keyword>
<dbReference type="PROSITE" id="PS50838">
    <property type="entry name" value="MAGE"/>
    <property type="match status" value="1"/>
</dbReference>
<accession>A0A673UHY7</accession>
<dbReference type="OMA" id="SWHEQAL"/>
<dbReference type="GO" id="GO:0005634">
    <property type="term" value="C:nucleus"/>
    <property type="evidence" value="ECO:0007669"/>
    <property type="project" value="TreeGrafter"/>
</dbReference>
<dbReference type="Pfam" id="PF01454">
    <property type="entry name" value="MAGE"/>
    <property type="match status" value="1"/>
</dbReference>
<dbReference type="FunFam" id="1.10.10.1210:FF:000001">
    <property type="entry name" value="melanoma-associated antigen D1"/>
    <property type="match status" value="1"/>
</dbReference>
<dbReference type="InterPro" id="IPR041899">
    <property type="entry name" value="MAGE_WH2"/>
</dbReference>
<dbReference type="GO" id="GO:0000122">
    <property type="term" value="P:negative regulation of transcription by RNA polymerase II"/>
    <property type="evidence" value="ECO:0007669"/>
    <property type="project" value="TreeGrafter"/>
</dbReference>
<dbReference type="PANTHER" id="PTHR11736">
    <property type="entry name" value="MELANOMA-ASSOCIATED ANTIGEN MAGE ANTIGEN"/>
    <property type="match status" value="1"/>
</dbReference>
<dbReference type="InterPro" id="IPR002190">
    <property type="entry name" value="MHD_dom"/>
</dbReference>
<name>A0A673UHY7_SURSU</name>
<evidence type="ECO:0000313" key="2">
    <source>
        <dbReference type="Ensembl" id="ENSSSUP00005025163.1"/>
    </source>
</evidence>
<feature type="domain" description="MAGE" evidence="1">
    <location>
        <begin position="74"/>
        <end position="273"/>
    </location>
</feature>
<dbReference type="PANTHER" id="PTHR11736:SF85">
    <property type="entry name" value="MAGE DOMAIN-CONTAINING PROTEIN MAGEA13P-RELATED"/>
    <property type="match status" value="1"/>
</dbReference>
<dbReference type="FunFam" id="1.10.10.1200:FF:000007">
    <property type="entry name" value="Melanoma-associated antigen C2"/>
    <property type="match status" value="1"/>
</dbReference>
<dbReference type="Gene3D" id="1.10.10.1200">
    <property type="entry name" value="MAGE homology domain, winged helix WH1 motif"/>
    <property type="match status" value="1"/>
</dbReference>
<organism evidence="2 3">
    <name type="scientific">Suricata suricatta</name>
    <name type="common">Meerkat</name>
    <dbReference type="NCBI Taxonomy" id="37032"/>
    <lineage>
        <taxon>Eukaryota</taxon>
        <taxon>Metazoa</taxon>
        <taxon>Chordata</taxon>
        <taxon>Craniata</taxon>
        <taxon>Vertebrata</taxon>
        <taxon>Euteleostomi</taxon>
        <taxon>Mammalia</taxon>
        <taxon>Eutheria</taxon>
        <taxon>Laurasiatheria</taxon>
        <taxon>Carnivora</taxon>
        <taxon>Feliformia</taxon>
        <taxon>Herpestidae</taxon>
        <taxon>Suricata</taxon>
    </lineage>
</organism>
<sequence>TQWPDVMHAHCSLDYLMAQREAEGLVGAQVPVSEEKEAPSPPLSAWVQGTLEVVPDAGPSQALPDPEPLLRVDLDNMVAELMQFLSNKYVTKEAFTKAEMLTVISEHKNHFPVIFKKVCECMEVVFGLEAKEVDPINHSYMLVRILDLSYDGMLSGDDQGMPKTGFLTLMLGVIFMEGKCVSEDRIWSILNKIGVYAGIEDFLYGEPRKLITEDLVQENYLVYQQVPNSDPPRYEFLWGPRAYAETSQMKVLQFFAKVSGPDPTYPQSWHEQALRDEPKPAQATFVLPS</sequence>
<proteinExistence type="predicted"/>
<dbReference type="Proteomes" id="UP000472268">
    <property type="component" value="Unplaced"/>
</dbReference>
<dbReference type="InterPro" id="IPR041898">
    <property type="entry name" value="MAGE_WH1"/>
</dbReference>
<dbReference type="Ensembl" id="ENSSSUT00005028789.1">
    <property type="protein sequence ID" value="ENSSSUP00005025163.1"/>
    <property type="gene ID" value="ENSSSUG00005016365.1"/>
</dbReference>
<dbReference type="AlphaFoldDB" id="A0A673UHY7"/>
<dbReference type="Gene3D" id="1.10.10.1210">
    <property type="entry name" value="MAGE homology domain, winged helix WH2 motif"/>
    <property type="match status" value="1"/>
</dbReference>
<reference evidence="2" key="1">
    <citation type="submission" date="2025-08" db="UniProtKB">
        <authorList>
            <consortium name="Ensembl"/>
        </authorList>
    </citation>
    <scope>IDENTIFICATION</scope>
</reference>
<evidence type="ECO:0000259" key="1">
    <source>
        <dbReference type="PROSITE" id="PS50838"/>
    </source>
</evidence>
<dbReference type="SMART" id="SM01373">
    <property type="entry name" value="MAGE"/>
    <property type="match status" value="1"/>
</dbReference>
<reference evidence="2" key="2">
    <citation type="submission" date="2025-09" db="UniProtKB">
        <authorList>
            <consortium name="Ensembl"/>
        </authorList>
    </citation>
    <scope>IDENTIFICATION</scope>
</reference>
<dbReference type="Pfam" id="PF12440">
    <property type="entry name" value="MAGE_N"/>
    <property type="match status" value="1"/>
</dbReference>
<dbReference type="InterPro" id="IPR037445">
    <property type="entry name" value="MAGE"/>
</dbReference>
<dbReference type="InterPro" id="IPR021072">
    <property type="entry name" value="MAGE_N"/>
</dbReference>
<evidence type="ECO:0000313" key="3">
    <source>
        <dbReference type="Proteomes" id="UP000472268"/>
    </source>
</evidence>
<protein>
    <recommendedName>
        <fullName evidence="1">MAGE domain-containing protein</fullName>
    </recommendedName>
</protein>